<proteinExistence type="predicted"/>
<dbReference type="EMBL" id="SOEC01000004">
    <property type="protein sequence ID" value="TDX30798.1"/>
    <property type="molecule type" value="Genomic_DNA"/>
</dbReference>
<reference evidence="1 2" key="1">
    <citation type="submission" date="2019-03" db="EMBL/GenBank/DDBJ databases">
        <title>Freshwater and sediment microbial communities from various areas in North America, analyzing microbe dynamics in response to fracking.</title>
        <authorList>
            <person name="Lamendella R."/>
        </authorList>
    </citation>
    <scope>NUCLEOTIDE SEQUENCE [LARGE SCALE GENOMIC DNA]</scope>
    <source>
        <strain evidence="1 2">6_TX</strain>
    </source>
</reference>
<sequence>MDRASPAEARKALEAAHTYAKAGIPFVPMPILNAKQRAQTTQELARRIEQLRLEMEASDE</sequence>
<dbReference type="OrthoDB" id="6995671at2"/>
<accession>A0A4R8FVF2</accession>
<evidence type="ECO:0000313" key="1">
    <source>
        <dbReference type="EMBL" id="TDX30798.1"/>
    </source>
</evidence>
<comment type="caution">
    <text evidence="1">The sequence shown here is derived from an EMBL/GenBank/DDBJ whole genome shotgun (WGS) entry which is preliminary data.</text>
</comment>
<dbReference type="RefSeq" id="WP_134016875.1">
    <property type="nucleotide sequence ID" value="NZ_SOEC01000004.1"/>
</dbReference>
<gene>
    <name evidence="1" type="ORF">DFO67_10453</name>
</gene>
<dbReference type="AlphaFoldDB" id="A0A4R8FVF2"/>
<dbReference type="Proteomes" id="UP000294489">
    <property type="component" value="Unassembled WGS sequence"/>
</dbReference>
<protein>
    <submittedName>
        <fullName evidence="1">Uncharacterized protein DUF1382</fullName>
    </submittedName>
</protein>
<evidence type="ECO:0000313" key="2">
    <source>
        <dbReference type="Proteomes" id="UP000294489"/>
    </source>
</evidence>
<dbReference type="InterPro" id="IPR009814">
    <property type="entry name" value="Phage_lambda_Xis_Q38267"/>
</dbReference>
<dbReference type="Pfam" id="PF07131">
    <property type="entry name" value="DUF1382"/>
    <property type="match status" value="1"/>
</dbReference>
<name>A0A4R8FVF2_9GAMM</name>
<organism evidence="1 2">
    <name type="scientific">Modicisalibacter xianhensis</name>
    <dbReference type="NCBI Taxonomy" id="442341"/>
    <lineage>
        <taxon>Bacteria</taxon>
        <taxon>Pseudomonadati</taxon>
        <taxon>Pseudomonadota</taxon>
        <taxon>Gammaproteobacteria</taxon>
        <taxon>Oceanospirillales</taxon>
        <taxon>Halomonadaceae</taxon>
        <taxon>Modicisalibacter</taxon>
    </lineage>
</organism>